<sequence length="172" mass="19549">MADENGRKEQESVPEKEVTSETVMLTESTKEKSGQSAIDIPRVQRPRKRRSERMSSILSENKKSVLRVTGKKKVIETSDVFGHRKQSIGEATPFVTKAGRIPGLGHDVLMDRLHLREAKREEQWRTKNKGAFISKAILESFINDKQMFPLITDVNRSLPEVHLLRGPKKSDS</sequence>
<keyword evidence="3" id="KW-1185">Reference proteome</keyword>
<proteinExistence type="predicted"/>
<gene>
    <name evidence="2" type="ORF">GSOID_T00004434001</name>
</gene>
<dbReference type="AlphaFoldDB" id="E4X987"/>
<dbReference type="InParanoid" id="E4X987"/>
<organism evidence="2">
    <name type="scientific">Oikopleura dioica</name>
    <name type="common">Tunicate</name>
    <dbReference type="NCBI Taxonomy" id="34765"/>
    <lineage>
        <taxon>Eukaryota</taxon>
        <taxon>Metazoa</taxon>
        <taxon>Chordata</taxon>
        <taxon>Tunicata</taxon>
        <taxon>Appendicularia</taxon>
        <taxon>Copelata</taxon>
        <taxon>Oikopleuridae</taxon>
        <taxon>Oikopleura</taxon>
    </lineage>
</organism>
<feature type="region of interest" description="Disordered" evidence="1">
    <location>
        <begin position="1"/>
        <end position="58"/>
    </location>
</feature>
<evidence type="ECO:0000313" key="2">
    <source>
        <dbReference type="EMBL" id="CBY19016.1"/>
    </source>
</evidence>
<dbReference type="Proteomes" id="UP000001307">
    <property type="component" value="Unassembled WGS sequence"/>
</dbReference>
<feature type="compositionally biased region" description="Basic and acidic residues" evidence="1">
    <location>
        <begin position="1"/>
        <end position="19"/>
    </location>
</feature>
<evidence type="ECO:0000256" key="1">
    <source>
        <dbReference type="SAM" id="MobiDB-lite"/>
    </source>
</evidence>
<reference evidence="2" key="1">
    <citation type="journal article" date="2010" name="Science">
        <title>Plasticity of animal genome architecture unmasked by rapid evolution of a pelagic tunicate.</title>
        <authorList>
            <person name="Denoeud F."/>
            <person name="Henriet S."/>
            <person name="Mungpakdee S."/>
            <person name="Aury J.M."/>
            <person name="Da Silva C."/>
            <person name="Brinkmann H."/>
            <person name="Mikhaleva J."/>
            <person name="Olsen L.C."/>
            <person name="Jubin C."/>
            <person name="Canestro C."/>
            <person name="Bouquet J.M."/>
            <person name="Danks G."/>
            <person name="Poulain J."/>
            <person name="Campsteijn C."/>
            <person name="Adamski M."/>
            <person name="Cross I."/>
            <person name="Yadetie F."/>
            <person name="Muffato M."/>
            <person name="Louis A."/>
            <person name="Butcher S."/>
            <person name="Tsagkogeorga G."/>
            <person name="Konrad A."/>
            <person name="Singh S."/>
            <person name="Jensen M.F."/>
            <person name="Cong E.H."/>
            <person name="Eikeseth-Otteraa H."/>
            <person name="Noel B."/>
            <person name="Anthouard V."/>
            <person name="Porcel B.M."/>
            <person name="Kachouri-Lafond R."/>
            <person name="Nishino A."/>
            <person name="Ugolini M."/>
            <person name="Chourrout P."/>
            <person name="Nishida H."/>
            <person name="Aasland R."/>
            <person name="Huzurbazar S."/>
            <person name="Westhof E."/>
            <person name="Delsuc F."/>
            <person name="Lehrach H."/>
            <person name="Reinhardt R."/>
            <person name="Weissenbach J."/>
            <person name="Roy S.W."/>
            <person name="Artiguenave F."/>
            <person name="Postlethwait J.H."/>
            <person name="Manak J.R."/>
            <person name="Thompson E.M."/>
            <person name="Jaillon O."/>
            <person name="Du Pasquier L."/>
            <person name="Boudinot P."/>
            <person name="Liberles D.A."/>
            <person name="Volff J.N."/>
            <person name="Philippe H."/>
            <person name="Lenhard B."/>
            <person name="Roest Crollius H."/>
            <person name="Wincker P."/>
            <person name="Chourrout D."/>
        </authorList>
    </citation>
    <scope>NUCLEOTIDE SEQUENCE [LARGE SCALE GENOMIC DNA]</scope>
</reference>
<dbReference type="EMBL" id="FN653030">
    <property type="protein sequence ID" value="CBY19016.1"/>
    <property type="molecule type" value="Genomic_DNA"/>
</dbReference>
<dbReference type="OrthoDB" id="10354959at2759"/>
<name>E4X987_OIKDI</name>
<accession>E4X987</accession>
<protein>
    <submittedName>
        <fullName evidence="2">Uncharacterized protein</fullName>
    </submittedName>
</protein>
<evidence type="ECO:0000313" key="3">
    <source>
        <dbReference type="Proteomes" id="UP000001307"/>
    </source>
</evidence>